<sequence>MGFANAFWSALQGEVSEKELRAYRGSGLQTQELNAALKDAGARDPLAAWQLPDAVRYALLFHWVADALLIVANHLLDADAEAHPPTRGFLPRLTFDQAKALYVQVPDHLRRGFEALANPLYAPDCALPIDLSPRLPGTESCPDPHLRGLMCGVEALEAHADLRLTTLKRDLGEAADTAGGDAARETLARLEQAHAAAAARMRWGRTQGDAALAEGSPQVRTNAVGSLWDALADLFLLGQMLAMPDLLPETGSQQPRPKRRGRHKGRQISRRGGDRWSVSDPAARRELEHSRFGESEINAFWQARQWRVSDREADTLAEIAWLRERQQVEPVGPWAIRPFGTVYRAVEPVYVLGHRVPRGHDFYYDLTVAGGRIVIGLPSFGSADAYLYNTEEGRALRLP</sequence>
<feature type="compositionally biased region" description="Basic residues" evidence="1">
    <location>
        <begin position="256"/>
        <end position="269"/>
    </location>
</feature>
<feature type="region of interest" description="Disordered" evidence="1">
    <location>
        <begin position="246"/>
        <end position="281"/>
    </location>
</feature>
<organism evidence="2">
    <name type="scientific">uncultured Armatimonadetes bacterium</name>
    <dbReference type="NCBI Taxonomy" id="157466"/>
    <lineage>
        <taxon>Bacteria</taxon>
        <taxon>Bacillati</taxon>
        <taxon>Armatimonadota</taxon>
        <taxon>environmental samples</taxon>
    </lineage>
</organism>
<accession>A0A6J4JFW7</accession>
<name>A0A6J4JFW7_9BACT</name>
<gene>
    <name evidence="2" type="ORF">AVDCRST_MAG63-3404</name>
</gene>
<protein>
    <submittedName>
        <fullName evidence="2">Uncharacterized protein</fullName>
    </submittedName>
</protein>
<reference evidence="2" key="1">
    <citation type="submission" date="2020-02" db="EMBL/GenBank/DDBJ databases">
        <authorList>
            <person name="Meier V. D."/>
        </authorList>
    </citation>
    <scope>NUCLEOTIDE SEQUENCE</scope>
    <source>
        <strain evidence="2">AVDCRST_MAG63</strain>
    </source>
</reference>
<evidence type="ECO:0000256" key="1">
    <source>
        <dbReference type="SAM" id="MobiDB-lite"/>
    </source>
</evidence>
<dbReference type="AlphaFoldDB" id="A0A6J4JFW7"/>
<proteinExistence type="predicted"/>
<dbReference type="EMBL" id="CADCTO010000450">
    <property type="protein sequence ID" value="CAA9278932.1"/>
    <property type="molecule type" value="Genomic_DNA"/>
</dbReference>
<evidence type="ECO:0000313" key="2">
    <source>
        <dbReference type="EMBL" id="CAA9278932.1"/>
    </source>
</evidence>